<dbReference type="EMBL" id="QUMX01000014">
    <property type="protein sequence ID" value="REG46646.1"/>
    <property type="molecule type" value="Genomic_DNA"/>
</dbReference>
<protein>
    <recommendedName>
        <fullName evidence="2 5">Basal-body rod modification protein FlgD</fullName>
    </recommendedName>
</protein>
<evidence type="ECO:0000313" key="7">
    <source>
        <dbReference type="EMBL" id="REG46646.1"/>
    </source>
</evidence>
<evidence type="ECO:0000259" key="6">
    <source>
        <dbReference type="Pfam" id="PF13860"/>
    </source>
</evidence>
<evidence type="ECO:0000256" key="2">
    <source>
        <dbReference type="ARBA" id="ARBA00016013"/>
    </source>
</evidence>
<comment type="caution">
    <text evidence="7">The sequence shown here is derived from an EMBL/GenBank/DDBJ whole genome shotgun (WGS) entry which is preliminary data.</text>
</comment>
<evidence type="ECO:0000256" key="4">
    <source>
        <dbReference type="ARBA" id="ARBA00024746"/>
    </source>
</evidence>
<keyword evidence="7" id="KW-0282">Flagellum</keyword>
<evidence type="ECO:0000256" key="1">
    <source>
        <dbReference type="ARBA" id="ARBA00010577"/>
    </source>
</evidence>
<dbReference type="Pfam" id="PF03963">
    <property type="entry name" value="FlgD"/>
    <property type="match status" value="1"/>
</dbReference>
<comment type="function">
    <text evidence="4 5">Required for flagellar hook formation. May act as a scaffolding protein.</text>
</comment>
<dbReference type="GO" id="GO:0044781">
    <property type="term" value="P:bacterial-type flagellum organization"/>
    <property type="evidence" value="ECO:0007669"/>
    <property type="project" value="UniProtKB-UniRule"/>
</dbReference>
<organism evidence="7 8">
    <name type="scientific">Paracoccus versutus</name>
    <name type="common">Thiobacillus versutus</name>
    <dbReference type="NCBI Taxonomy" id="34007"/>
    <lineage>
        <taxon>Bacteria</taxon>
        <taxon>Pseudomonadati</taxon>
        <taxon>Pseudomonadota</taxon>
        <taxon>Alphaproteobacteria</taxon>
        <taxon>Rhodobacterales</taxon>
        <taxon>Paracoccaceae</taxon>
        <taxon>Paracoccus</taxon>
    </lineage>
</organism>
<accession>A0AAQ0HHJ6</accession>
<keyword evidence="7" id="KW-0969">Cilium</keyword>
<dbReference type="Gene3D" id="2.30.30.910">
    <property type="match status" value="1"/>
</dbReference>
<evidence type="ECO:0000256" key="5">
    <source>
        <dbReference type="RuleBase" id="RU362076"/>
    </source>
</evidence>
<proteinExistence type="inferred from homology"/>
<reference evidence="7 8" key="1">
    <citation type="submission" date="2018-08" db="EMBL/GenBank/DDBJ databases">
        <title>Genomic Encyclopedia of Archaeal and Bacterial Type Strains, Phase II (KMG-II): from individual species to whole genera.</title>
        <authorList>
            <person name="Goeker M."/>
        </authorList>
    </citation>
    <scope>NUCLEOTIDE SEQUENCE [LARGE SCALE GENOMIC DNA]</scope>
    <source>
        <strain evidence="7 8">DSM 582</strain>
    </source>
</reference>
<dbReference type="Proteomes" id="UP000256794">
    <property type="component" value="Unassembled WGS sequence"/>
</dbReference>
<gene>
    <name evidence="7" type="ORF">ATH84_101439</name>
</gene>
<sequence>MVTINTTSAVDGIDARSLQSSKGSSETNSTNQFEMFLKMLTTQIKNQDPLNPMENTEFAVQLATFSGVEQQVQTNLLLTQLLGNIDGGEIGQLSTWIGREVRTNAPVWFDGSSLILAADRSANGESATLVTLNEQGKEVLRQAIGSMSGEIEWHGRYADGTSLPAGFYTFRIEEESSDGSATLRDVESYSRVTGIELTQNGAELVLKGGGSARVDQVSGLRE</sequence>
<keyword evidence="7" id="KW-0966">Cell projection</keyword>
<dbReference type="AlphaFoldDB" id="A0AAQ0HHJ6"/>
<dbReference type="Pfam" id="PF13860">
    <property type="entry name" value="FlgD_ig"/>
    <property type="match status" value="1"/>
</dbReference>
<dbReference type="Gene3D" id="2.60.40.4070">
    <property type="match status" value="1"/>
</dbReference>
<dbReference type="RefSeq" id="WP_052095873.1">
    <property type="nucleotide sequence ID" value="NZ_CP035287.1"/>
</dbReference>
<comment type="similarity">
    <text evidence="1 5">Belongs to the FlgD family.</text>
</comment>
<dbReference type="InterPro" id="IPR025965">
    <property type="entry name" value="FlgD/Vpr_Ig-like"/>
</dbReference>
<dbReference type="InterPro" id="IPR005648">
    <property type="entry name" value="FlgD"/>
</dbReference>
<feature type="domain" description="FlgD/Vpr Ig-like" evidence="6">
    <location>
        <begin position="121"/>
        <end position="177"/>
    </location>
</feature>
<evidence type="ECO:0000256" key="3">
    <source>
        <dbReference type="ARBA" id="ARBA00022795"/>
    </source>
</evidence>
<name>A0AAQ0HHJ6_PARVE</name>
<keyword evidence="8" id="KW-1185">Reference proteome</keyword>
<keyword evidence="3 5" id="KW-1005">Bacterial flagellum biogenesis</keyword>
<evidence type="ECO:0000313" key="8">
    <source>
        <dbReference type="Proteomes" id="UP000256794"/>
    </source>
</evidence>